<name>W5IJT0_SCAIO</name>
<reference evidence="4 5" key="1">
    <citation type="submission" date="2012-01" db="EMBL/GenBank/DDBJ databases">
        <title>The Genome Sequence of Scardovia inopinata F0304.</title>
        <authorList>
            <consortium name="The Broad Institute Genome Sequencing Platform"/>
            <person name="Earl A."/>
            <person name="Ward D."/>
            <person name="Feldgarden M."/>
            <person name="Gevers D."/>
            <person name="Izard J."/>
            <person name="Baranova O.V."/>
            <person name="Blanton J.M."/>
            <person name="Tanner A.C."/>
            <person name="Dewhirst F.E."/>
            <person name="Young S.K."/>
            <person name="Zeng Q."/>
            <person name="Gargeya S."/>
            <person name="Fitzgerald M."/>
            <person name="Haas B."/>
            <person name="Abouelleil A."/>
            <person name="Alvarado L."/>
            <person name="Arachchi H.M."/>
            <person name="Berlin A."/>
            <person name="Chapman S.B."/>
            <person name="Gearin G."/>
            <person name="Goldberg J."/>
            <person name="Griggs A."/>
            <person name="Gujja S."/>
            <person name="Hansen M."/>
            <person name="Heiman D."/>
            <person name="Howarth C."/>
            <person name="Larimer J."/>
            <person name="Lui A."/>
            <person name="MacDonald P.J."/>
            <person name="McCowen C."/>
            <person name="Montmayeur A."/>
            <person name="Murphy C."/>
            <person name="Neiman D."/>
            <person name="Pearson M."/>
            <person name="Priest M."/>
            <person name="Roberts A."/>
            <person name="Saif S."/>
            <person name="Shea T."/>
            <person name="Sisk P."/>
            <person name="Stolte C."/>
            <person name="Sykes S."/>
            <person name="Wortman J."/>
            <person name="Nusbaum C."/>
            <person name="Birren B."/>
        </authorList>
    </citation>
    <scope>NUCLEOTIDE SEQUENCE [LARGE SCALE GENOMIC DNA]</scope>
    <source>
        <strain evidence="4 5">F0304</strain>
    </source>
</reference>
<evidence type="ECO:0000259" key="3">
    <source>
        <dbReference type="Pfam" id="PF00496"/>
    </source>
</evidence>
<dbReference type="AlphaFoldDB" id="W5IJT0"/>
<sequence>MTRKRIISKLPALAASAITVIALSACGNATTGTSKTAMTEDPSGTPVTYTGTLPMPKASGDYSNPKSRDQLKDKGTVTYSISEIGPNWNAFSVNGNTVYMSTLWNYYMPSLWMSSLDGSTIKPNPNYLTSYKISTVKGKQTIVLNFNPKAKWNDGRAIDWTAVKAAWTVTSGKNTNYTAASTTGWEQVSTVTKGTTAKQAIITMKTPYYPATSFISIYPPQAVDVKTYTSGWTDNPHDKEWGAGPYVIKTRTDSQVTFTPNPKWWGNKPKMTTVTYKLLDSQAAINAFKNKEINAVSLSTADDIKNIRSVTGATIRRGYTSDVSIFEFNAKKSFLKDINVRKAIVQGINREQMSKLAFAGLDWSAPVPGSELVYPTQKGYKDNMPKEAAFNTANAKKTLEADGYKLGSDGYYAKKGTTLTLSYTTFGDSSKVKARGLAVQKMMKNIGIKLTIDNRPSSDFSKTLSDGDWQILGMGWSFSGTPDSYNYGKQLYGMKSESNYSGIGSKKIDAMFAKVNTLNTVSAQIAQTNKAESAAFKLYGQLPYANSPIMGAYSKGLANVGPAGYKTILVEDVGWEK</sequence>
<dbReference type="InterPro" id="IPR039424">
    <property type="entry name" value="SBP_5"/>
</dbReference>
<dbReference type="GO" id="GO:1904680">
    <property type="term" value="F:peptide transmembrane transporter activity"/>
    <property type="evidence" value="ECO:0007669"/>
    <property type="project" value="TreeGrafter"/>
</dbReference>
<dbReference type="Gene3D" id="3.40.190.10">
    <property type="entry name" value="Periplasmic binding protein-like II"/>
    <property type="match status" value="1"/>
</dbReference>
<dbReference type="Proteomes" id="UP000005777">
    <property type="component" value="Unassembled WGS sequence"/>
</dbReference>
<dbReference type="EMBL" id="ADCX01000004">
    <property type="protein sequence ID" value="EFG27276.1"/>
    <property type="molecule type" value="Genomic_DNA"/>
</dbReference>
<dbReference type="InterPro" id="IPR000914">
    <property type="entry name" value="SBP_5_dom"/>
</dbReference>
<dbReference type="GO" id="GO:0015833">
    <property type="term" value="P:peptide transport"/>
    <property type="evidence" value="ECO:0007669"/>
    <property type="project" value="TreeGrafter"/>
</dbReference>
<organism evidence="4 5">
    <name type="scientific">Scardovia inopinata F0304</name>
    <dbReference type="NCBI Taxonomy" id="641146"/>
    <lineage>
        <taxon>Bacteria</taxon>
        <taxon>Bacillati</taxon>
        <taxon>Actinomycetota</taxon>
        <taxon>Actinomycetes</taxon>
        <taxon>Bifidobacteriales</taxon>
        <taxon>Bifidobacteriaceae</taxon>
        <taxon>Scardovia</taxon>
    </lineage>
</organism>
<dbReference type="Gene3D" id="3.10.105.10">
    <property type="entry name" value="Dipeptide-binding Protein, Domain 3"/>
    <property type="match status" value="1"/>
</dbReference>
<feature type="region of interest" description="Disordered" evidence="1">
    <location>
        <begin position="31"/>
        <end position="71"/>
    </location>
</feature>
<proteinExistence type="predicted"/>
<keyword evidence="5" id="KW-1185">Reference proteome</keyword>
<dbReference type="PANTHER" id="PTHR30290">
    <property type="entry name" value="PERIPLASMIC BINDING COMPONENT OF ABC TRANSPORTER"/>
    <property type="match status" value="1"/>
</dbReference>
<dbReference type="PANTHER" id="PTHR30290:SF65">
    <property type="entry name" value="MONOACYL PHOSPHATIDYLINOSITOL TETRAMANNOSIDE-BINDING PROTEIN LPQW-RELATED"/>
    <property type="match status" value="1"/>
</dbReference>
<comment type="caution">
    <text evidence="4">The sequence shown here is derived from an EMBL/GenBank/DDBJ whole genome shotgun (WGS) entry which is preliminary data.</text>
</comment>
<dbReference type="CDD" id="cd08501">
    <property type="entry name" value="PBP2_Lpqw"/>
    <property type="match status" value="1"/>
</dbReference>
<protein>
    <recommendedName>
        <fullName evidence="3">Solute-binding protein family 5 domain-containing protein</fullName>
    </recommendedName>
</protein>
<feature type="chain" id="PRO_5038761850" description="Solute-binding protein family 5 domain-containing protein" evidence="2">
    <location>
        <begin position="25"/>
        <end position="577"/>
    </location>
</feature>
<feature type="signal peptide" evidence="2">
    <location>
        <begin position="1"/>
        <end position="24"/>
    </location>
</feature>
<dbReference type="eggNOG" id="COG0747">
    <property type="taxonomic scope" value="Bacteria"/>
</dbReference>
<evidence type="ECO:0000313" key="5">
    <source>
        <dbReference type="Proteomes" id="UP000005777"/>
    </source>
</evidence>
<dbReference type="PROSITE" id="PS51257">
    <property type="entry name" value="PROKAR_LIPOPROTEIN"/>
    <property type="match status" value="1"/>
</dbReference>
<feature type="domain" description="Solute-binding protein family 5" evidence="3">
    <location>
        <begin position="123"/>
        <end position="494"/>
    </location>
</feature>
<dbReference type="RefSeq" id="WP_006293288.1">
    <property type="nucleotide sequence ID" value="NZ_GG770225.1"/>
</dbReference>
<gene>
    <name evidence="4" type="ORF">HMPREF9020_00917</name>
</gene>
<accession>W5IJT0</accession>
<dbReference type="Pfam" id="PF00496">
    <property type="entry name" value="SBP_bac_5"/>
    <property type="match status" value="1"/>
</dbReference>
<dbReference type="HOGENOM" id="CLU_017028_11_1_11"/>
<evidence type="ECO:0000256" key="2">
    <source>
        <dbReference type="SAM" id="SignalP"/>
    </source>
</evidence>
<evidence type="ECO:0000313" key="4">
    <source>
        <dbReference type="EMBL" id="EFG27276.1"/>
    </source>
</evidence>
<evidence type="ECO:0000256" key="1">
    <source>
        <dbReference type="SAM" id="MobiDB-lite"/>
    </source>
</evidence>
<dbReference type="SUPFAM" id="SSF53850">
    <property type="entry name" value="Periplasmic binding protein-like II"/>
    <property type="match status" value="1"/>
</dbReference>
<keyword evidence="2" id="KW-0732">Signal</keyword>